<dbReference type="Gene3D" id="3.40.1350.60">
    <property type="match status" value="1"/>
</dbReference>
<sequence length="235" mass="26197">MLFEPALKPARLIQRYKRFLADVVTPDGEALTLHCPNTGAMTGCATPGDTVWYSASDNRKRRYPHSWELTETASGQWIGVNTLHANTLVGEALRAGTIPELAGYAHLRGEVRYGAENSRIDWLLSAEGRADCYIEVKSVTLLQHQSGYFPDAVTLRGQKHLRELQAMAEMGYRAVLFFAVLHSGIDRVSPARHIDPHYADLVLQAQQYGVEVLCYGCQLSRHGMRIHTPLPIIIS</sequence>
<dbReference type="InterPro" id="IPR040452">
    <property type="entry name" value="SfsA_C"/>
</dbReference>
<dbReference type="NCBIfam" id="TIGR00230">
    <property type="entry name" value="sfsA"/>
    <property type="match status" value="1"/>
</dbReference>
<reference evidence="4 5" key="1">
    <citation type="submission" date="2015-05" db="EMBL/GenBank/DDBJ databases">
        <authorList>
            <person name="Goodhead I."/>
        </authorList>
    </citation>
    <scope>NUCLEOTIDE SEQUENCE [LARGE SCALE GENOMIC DNA]</scope>
    <source>
        <strain evidence="5">morsitans</strain>
    </source>
</reference>
<dbReference type="CDD" id="cd22359">
    <property type="entry name" value="SfsA-like_bacterial"/>
    <property type="match status" value="1"/>
</dbReference>
<dbReference type="InterPro" id="IPR005224">
    <property type="entry name" value="SfsA"/>
</dbReference>
<dbReference type="EMBL" id="LN854557">
    <property type="protein sequence ID" value="CRL44203.1"/>
    <property type="molecule type" value="Genomic_DNA"/>
</dbReference>
<evidence type="ECO:0000313" key="5">
    <source>
        <dbReference type="Proteomes" id="UP000245838"/>
    </source>
</evidence>
<dbReference type="PANTHER" id="PTHR30545">
    <property type="entry name" value="SUGAR FERMENTATION STIMULATION PROTEIN A"/>
    <property type="match status" value="1"/>
</dbReference>
<proteinExistence type="inferred from homology"/>
<protein>
    <recommendedName>
        <fullName evidence="1">Sugar fermentation stimulation protein homolog</fullName>
    </recommendedName>
</protein>
<dbReference type="Gene3D" id="2.40.50.580">
    <property type="match status" value="1"/>
</dbReference>
<evidence type="ECO:0000259" key="2">
    <source>
        <dbReference type="Pfam" id="PF03749"/>
    </source>
</evidence>
<dbReference type="Pfam" id="PF17746">
    <property type="entry name" value="SfsA_N"/>
    <property type="match status" value="1"/>
</dbReference>
<feature type="domain" description="Sugar fermentation stimulation protein C-terminal" evidence="2">
    <location>
        <begin position="84"/>
        <end position="221"/>
    </location>
</feature>
<dbReference type="RefSeq" id="WP_011410466.1">
    <property type="nucleotide sequence ID" value="NC_007712.1"/>
</dbReference>
<evidence type="ECO:0000313" key="4">
    <source>
        <dbReference type="EMBL" id="CRL44203.1"/>
    </source>
</evidence>
<dbReference type="InterPro" id="IPR041465">
    <property type="entry name" value="SfsA_N"/>
</dbReference>
<feature type="domain" description="SfsA N-terminal OB" evidence="3">
    <location>
        <begin position="13"/>
        <end position="80"/>
    </location>
</feature>
<dbReference type="OrthoDB" id="9802365at2"/>
<dbReference type="Pfam" id="PF03749">
    <property type="entry name" value="SfsA"/>
    <property type="match status" value="1"/>
</dbReference>
<dbReference type="PANTHER" id="PTHR30545:SF2">
    <property type="entry name" value="SUGAR FERMENTATION STIMULATION PROTEIN A"/>
    <property type="match status" value="1"/>
</dbReference>
<organism evidence="4 5">
    <name type="scientific">Sodalis glossinidius (strain morsitans)</name>
    <dbReference type="NCBI Taxonomy" id="343509"/>
    <lineage>
        <taxon>Bacteria</taxon>
        <taxon>Pseudomonadati</taxon>
        <taxon>Pseudomonadota</taxon>
        <taxon>Gammaproteobacteria</taxon>
        <taxon>Enterobacterales</taxon>
        <taxon>Bruguierivoracaceae</taxon>
        <taxon>Sodalis</taxon>
    </lineage>
</organism>
<dbReference type="AlphaFoldDB" id="A0A193QGC9"/>
<dbReference type="Proteomes" id="UP000245838">
    <property type="component" value="Chromosome sggmmb4_Chromosome"/>
</dbReference>
<dbReference type="FunFam" id="3.40.1350.60:FF:000001">
    <property type="entry name" value="Sugar fermentation stimulation protein A"/>
    <property type="match status" value="1"/>
</dbReference>
<comment type="similarity">
    <text evidence="1">Belongs to the SfsA family.</text>
</comment>
<dbReference type="KEGG" id="sgl:SG0493"/>
<dbReference type="FunFam" id="2.40.50.580:FF:000001">
    <property type="entry name" value="Sugar fermentation stimulation protein A"/>
    <property type="match status" value="1"/>
</dbReference>
<name>A0A193QGC9_SODGM</name>
<evidence type="ECO:0000259" key="3">
    <source>
        <dbReference type="Pfam" id="PF17746"/>
    </source>
</evidence>
<evidence type="ECO:0000256" key="1">
    <source>
        <dbReference type="HAMAP-Rule" id="MF_00095"/>
    </source>
</evidence>
<dbReference type="HAMAP" id="MF_00095">
    <property type="entry name" value="SfsA"/>
    <property type="match status" value="1"/>
</dbReference>
<dbReference type="GO" id="GO:0003677">
    <property type="term" value="F:DNA binding"/>
    <property type="evidence" value="ECO:0007669"/>
    <property type="project" value="InterPro"/>
</dbReference>
<accession>A0A193QGC9</accession>
<gene>
    <name evidence="1 4" type="primary">sfsA</name>
    <name evidence="4" type="ORF">SGGMMB4_01155</name>
</gene>
<dbReference type="SMR" id="A0A193QGC9"/>